<protein>
    <submittedName>
        <fullName evidence="2">Amidohydrolase</fullName>
    </submittedName>
</protein>
<feature type="region of interest" description="Disordered" evidence="1">
    <location>
        <begin position="1"/>
        <end position="31"/>
    </location>
</feature>
<dbReference type="Proteomes" id="UP000295371">
    <property type="component" value="Unassembled WGS sequence"/>
</dbReference>
<evidence type="ECO:0000313" key="3">
    <source>
        <dbReference type="Proteomes" id="UP000295371"/>
    </source>
</evidence>
<proteinExistence type="predicted"/>
<dbReference type="GO" id="GO:0071713">
    <property type="term" value="F:para-aminobenzoyl-glutamate hydrolase activity"/>
    <property type="evidence" value="ECO:0007669"/>
    <property type="project" value="TreeGrafter"/>
</dbReference>
<dbReference type="CDD" id="cd03887">
    <property type="entry name" value="M20_Acy1L2"/>
    <property type="match status" value="1"/>
</dbReference>
<dbReference type="Pfam" id="PF01546">
    <property type="entry name" value="Peptidase_M20"/>
    <property type="match status" value="1"/>
</dbReference>
<dbReference type="NCBIfam" id="TIGR01891">
    <property type="entry name" value="amidohydrolases"/>
    <property type="match status" value="1"/>
</dbReference>
<reference evidence="2 3" key="1">
    <citation type="submission" date="2019-03" db="EMBL/GenBank/DDBJ databases">
        <title>Genomic Encyclopedia of Archaeal and Bacterial Type Strains, Phase II (KMG-II): from individual species to whole genera.</title>
        <authorList>
            <person name="Goeker M."/>
        </authorList>
    </citation>
    <scope>NUCLEOTIDE SEQUENCE [LARGE SCALE GENOMIC DNA]</scope>
    <source>
        <strain evidence="2 3">DSM 24323</strain>
    </source>
</reference>
<dbReference type="Gene3D" id="3.30.70.360">
    <property type="match status" value="1"/>
</dbReference>
<sequence>MLYPPGTERSPATAPADSPQSSPTDGLPQPVDPFLLGELSKITSARAGLMSSVASDAAGAPAPVLAAIDSAVDELAASLIETSHDLAAHPEVAFEEHRSAAQLAELVESHGIAVTRGAYGLPTALRAEVAGSGPGPSIAVLAEYDALPGIGHGCGHNIIATAGVGAFLALAKVRDQLPGKIIWMGTPAEEGGSGKELMAREGAFDDVDASIMVHPFTYDCAEPVFLGRRQLKVIFHGITSHASAQPFMGRNALDAVNLMYMGVAANRQQMPFTDRVHAVITEGGERPNVIPDRASILYYVRSQYPETLKILSSRMEEIAQGAGLMAGCGVELVWDEAPPYLPMRGNTALAQSWNRRYGDRGHEVLPAGVLPSSSPDPPTSAMSASGSPALHPMVKITGPEFSLHTRDFAAEAITETADRVIIDSAGAMAAVAADYLCDPDLQAEVRAEFDDAGGAVDVPHYFD</sequence>
<dbReference type="AlphaFoldDB" id="A0A4R7IYX8"/>
<dbReference type="OrthoDB" id="9777385at2"/>
<evidence type="ECO:0000313" key="2">
    <source>
        <dbReference type="EMBL" id="TDT29099.1"/>
    </source>
</evidence>
<dbReference type="FunFam" id="3.30.70.360:FF:000004">
    <property type="entry name" value="Peptidase M20 domain-containing protein 2"/>
    <property type="match status" value="1"/>
</dbReference>
<dbReference type="InterPro" id="IPR017439">
    <property type="entry name" value="Amidohydrolase"/>
</dbReference>
<gene>
    <name evidence="2" type="ORF">CLV29_3197</name>
</gene>
<feature type="region of interest" description="Disordered" evidence="1">
    <location>
        <begin position="370"/>
        <end position="389"/>
    </location>
</feature>
<dbReference type="InterPro" id="IPR017144">
    <property type="entry name" value="Xaa-Arg_dipeptidase"/>
</dbReference>
<accession>A0A4R7IYX8</accession>
<dbReference type="InterPro" id="IPR002933">
    <property type="entry name" value="Peptidase_M20"/>
</dbReference>
<dbReference type="GO" id="GO:0016805">
    <property type="term" value="F:dipeptidase activity"/>
    <property type="evidence" value="ECO:0007669"/>
    <property type="project" value="InterPro"/>
</dbReference>
<dbReference type="EMBL" id="SOAW01000004">
    <property type="protein sequence ID" value="TDT29099.1"/>
    <property type="molecule type" value="Genomic_DNA"/>
</dbReference>
<evidence type="ECO:0000256" key="1">
    <source>
        <dbReference type="SAM" id="MobiDB-lite"/>
    </source>
</evidence>
<dbReference type="Gene3D" id="3.40.630.10">
    <property type="entry name" value="Zn peptidases"/>
    <property type="match status" value="1"/>
</dbReference>
<dbReference type="PANTHER" id="PTHR30575:SF0">
    <property type="entry name" value="XAA-ARG DIPEPTIDASE"/>
    <property type="match status" value="1"/>
</dbReference>
<organism evidence="2 3">
    <name type="scientific">Naumannella halotolerans</name>
    <dbReference type="NCBI Taxonomy" id="993414"/>
    <lineage>
        <taxon>Bacteria</taxon>
        <taxon>Bacillati</taxon>
        <taxon>Actinomycetota</taxon>
        <taxon>Actinomycetes</taxon>
        <taxon>Propionibacteriales</taxon>
        <taxon>Propionibacteriaceae</taxon>
        <taxon>Naumannella</taxon>
    </lineage>
</organism>
<keyword evidence="2" id="KW-0378">Hydrolase</keyword>
<dbReference type="GO" id="GO:0046657">
    <property type="term" value="P:folic acid catabolic process"/>
    <property type="evidence" value="ECO:0007669"/>
    <property type="project" value="TreeGrafter"/>
</dbReference>
<dbReference type="SUPFAM" id="SSF55031">
    <property type="entry name" value="Bacterial exopeptidase dimerisation domain"/>
    <property type="match status" value="1"/>
</dbReference>
<comment type="caution">
    <text evidence="2">The sequence shown here is derived from an EMBL/GenBank/DDBJ whole genome shotgun (WGS) entry which is preliminary data.</text>
</comment>
<dbReference type="PIRSF" id="PIRSF037226">
    <property type="entry name" value="Amidohydrolase_ACY1L2_prd"/>
    <property type="match status" value="1"/>
</dbReference>
<name>A0A4R7IYX8_9ACTN</name>
<dbReference type="GO" id="GO:0005737">
    <property type="term" value="C:cytoplasm"/>
    <property type="evidence" value="ECO:0007669"/>
    <property type="project" value="TreeGrafter"/>
</dbReference>
<dbReference type="SUPFAM" id="SSF53187">
    <property type="entry name" value="Zn-dependent exopeptidases"/>
    <property type="match status" value="1"/>
</dbReference>
<dbReference type="InterPro" id="IPR052030">
    <property type="entry name" value="Peptidase_M20/M20A_hydrolases"/>
</dbReference>
<keyword evidence="3" id="KW-1185">Reference proteome</keyword>
<dbReference type="InterPro" id="IPR036264">
    <property type="entry name" value="Bact_exopeptidase_dim_dom"/>
</dbReference>
<dbReference type="PANTHER" id="PTHR30575">
    <property type="entry name" value="PEPTIDASE M20"/>
    <property type="match status" value="1"/>
</dbReference>